<evidence type="ECO:0000256" key="2">
    <source>
        <dbReference type="ARBA" id="ARBA00010617"/>
    </source>
</evidence>
<dbReference type="EMBL" id="CAUOFW020000692">
    <property type="protein sequence ID" value="CAK9135198.1"/>
    <property type="molecule type" value="Genomic_DNA"/>
</dbReference>
<evidence type="ECO:0000313" key="8">
    <source>
        <dbReference type="EMBL" id="CAK9135198.1"/>
    </source>
</evidence>
<name>A0ABC8QR54_9AQUA</name>
<dbReference type="PRINTS" id="PR00465">
    <property type="entry name" value="EP450IV"/>
</dbReference>
<dbReference type="PRINTS" id="PR00385">
    <property type="entry name" value="P450"/>
</dbReference>
<dbReference type="InterPro" id="IPR001128">
    <property type="entry name" value="Cyt_P450"/>
</dbReference>
<keyword evidence="6" id="KW-0349">Heme</keyword>
<evidence type="ECO:0008006" key="10">
    <source>
        <dbReference type="Google" id="ProtNLM"/>
    </source>
</evidence>
<dbReference type="Proteomes" id="UP001642360">
    <property type="component" value="Unassembled WGS sequence"/>
</dbReference>
<gene>
    <name evidence="8" type="ORF">ILEXP_LOCUS2128</name>
</gene>
<keyword evidence="3 6" id="KW-0479">Metal-binding</keyword>
<evidence type="ECO:0000256" key="7">
    <source>
        <dbReference type="SAM" id="Phobius"/>
    </source>
</evidence>
<dbReference type="GO" id="GO:0046872">
    <property type="term" value="F:metal ion binding"/>
    <property type="evidence" value="ECO:0007669"/>
    <property type="project" value="UniProtKB-KW"/>
</dbReference>
<evidence type="ECO:0000256" key="3">
    <source>
        <dbReference type="ARBA" id="ARBA00022723"/>
    </source>
</evidence>
<evidence type="ECO:0000256" key="1">
    <source>
        <dbReference type="ARBA" id="ARBA00001971"/>
    </source>
</evidence>
<accession>A0ABC8QR54</accession>
<feature type="binding site" description="axial binding residue" evidence="6">
    <location>
        <position position="449"/>
    </location>
    <ligand>
        <name>heme</name>
        <dbReference type="ChEBI" id="CHEBI:30413"/>
    </ligand>
    <ligandPart>
        <name>Fe</name>
        <dbReference type="ChEBI" id="CHEBI:18248"/>
    </ligandPart>
</feature>
<dbReference type="Gene3D" id="1.10.630.10">
    <property type="entry name" value="Cytochrome P450"/>
    <property type="match status" value="1"/>
</dbReference>
<organism evidence="8 9">
    <name type="scientific">Ilex paraguariensis</name>
    <name type="common">yerba mate</name>
    <dbReference type="NCBI Taxonomy" id="185542"/>
    <lineage>
        <taxon>Eukaryota</taxon>
        <taxon>Viridiplantae</taxon>
        <taxon>Streptophyta</taxon>
        <taxon>Embryophyta</taxon>
        <taxon>Tracheophyta</taxon>
        <taxon>Spermatophyta</taxon>
        <taxon>Magnoliopsida</taxon>
        <taxon>eudicotyledons</taxon>
        <taxon>Gunneridae</taxon>
        <taxon>Pentapetalae</taxon>
        <taxon>asterids</taxon>
        <taxon>campanulids</taxon>
        <taxon>Aquifoliales</taxon>
        <taxon>Aquifoliaceae</taxon>
        <taxon>Ilex</taxon>
    </lineage>
</organism>
<dbReference type="SUPFAM" id="SSF48264">
    <property type="entry name" value="Cytochrome P450"/>
    <property type="match status" value="1"/>
</dbReference>
<protein>
    <recommendedName>
        <fullName evidence="10">Cytochrome P450</fullName>
    </recommendedName>
</protein>
<dbReference type="InterPro" id="IPR002403">
    <property type="entry name" value="Cyt_P450_E_grp-IV"/>
</dbReference>
<feature type="transmembrane region" description="Helical" evidence="7">
    <location>
        <begin position="6"/>
        <end position="26"/>
    </location>
</feature>
<dbReference type="Pfam" id="PF00067">
    <property type="entry name" value="p450"/>
    <property type="match status" value="1"/>
</dbReference>
<evidence type="ECO:0000313" key="9">
    <source>
        <dbReference type="Proteomes" id="UP001642360"/>
    </source>
</evidence>
<sequence>MDALYNPIISTVTVAVIIVICSVKIITRRSPEKRRYPPVAGTVFNQLLNFHRLLHYMTELACKHKTYRLLTLFWTEVYTADPANVEYVLKTNFANYGKGRFHHNVLMDLLGDGIFTVDGKNWQQQRKTLSYEFSTRMLRDFSSTIFRTKAAKLAQIVSESASSNQIIEIQDLFMKSTLDSVIKVVLGIEIDSMCGTNEEGTLFSNAFDEASVMVMYRYFDIFWKIKRFLNIGSEAKLRDCIRVIDGFVYKLIRIKTEQVHNKLQDDSALKQGDILSKFLESNDTDPQYLRDIILCLMMAGKDTTTSTLSWFFYMMCKHPFTQETIAQEVREATEVKETPNLDEIATSITEEALDKMQYLHAALTETLRLYPAVPVEGKVCFADDTFPDGFSIRKGDLLSYQPWVMGRMKSIWGEDAEEYKPERWLDENGVFQQQSPFKFTAFQAGPRICLGKEFAYRQMKIFSAVLLGSYVFKLSDEQKAVNYKTMLTLNIDGGLHLLASHRY</sequence>
<comment type="caution">
    <text evidence="8">The sequence shown here is derived from an EMBL/GenBank/DDBJ whole genome shotgun (WGS) entry which is preliminary data.</text>
</comment>
<proteinExistence type="inferred from homology"/>
<keyword evidence="7" id="KW-1133">Transmembrane helix</keyword>
<comment type="similarity">
    <text evidence="2">Belongs to the cytochrome P450 family.</text>
</comment>
<dbReference type="PANTHER" id="PTHR24296">
    <property type="entry name" value="CYTOCHROME P450"/>
    <property type="match status" value="1"/>
</dbReference>
<evidence type="ECO:0000256" key="4">
    <source>
        <dbReference type="ARBA" id="ARBA00023002"/>
    </source>
</evidence>
<keyword evidence="7" id="KW-0472">Membrane</keyword>
<evidence type="ECO:0000256" key="5">
    <source>
        <dbReference type="ARBA" id="ARBA00023004"/>
    </source>
</evidence>
<keyword evidence="4" id="KW-0560">Oxidoreductase</keyword>
<evidence type="ECO:0000256" key="6">
    <source>
        <dbReference type="PIRSR" id="PIRSR602403-1"/>
    </source>
</evidence>
<dbReference type="AlphaFoldDB" id="A0ABC8QR54"/>
<reference evidence="8 9" key="1">
    <citation type="submission" date="2024-02" db="EMBL/GenBank/DDBJ databases">
        <authorList>
            <person name="Vignale AGUSTIN F."/>
            <person name="Sosa J E."/>
            <person name="Modenutti C."/>
        </authorList>
    </citation>
    <scope>NUCLEOTIDE SEQUENCE [LARGE SCALE GENOMIC DNA]</scope>
</reference>
<dbReference type="InterPro" id="IPR036396">
    <property type="entry name" value="Cyt_P450_sf"/>
</dbReference>
<keyword evidence="7" id="KW-0812">Transmembrane</keyword>
<keyword evidence="9" id="KW-1185">Reference proteome</keyword>
<dbReference type="GO" id="GO:0016491">
    <property type="term" value="F:oxidoreductase activity"/>
    <property type="evidence" value="ECO:0007669"/>
    <property type="project" value="UniProtKB-KW"/>
</dbReference>
<keyword evidence="5 6" id="KW-0408">Iron</keyword>
<comment type="cofactor">
    <cofactor evidence="1 6">
        <name>heme</name>
        <dbReference type="ChEBI" id="CHEBI:30413"/>
    </cofactor>
</comment>
<dbReference type="CDD" id="cd11064">
    <property type="entry name" value="CYP86A"/>
    <property type="match status" value="1"/>
</dbReference>